<dbReference type="Proteomes" id="UP000017175">
    <property type="component" value="Chromosome"/>
</dbReference>
<dbReference type="PROSITE" id="PS51186">
    <property type="entry name" value="GNAT"/>
    <property type="match status" value="1"/>
</dbReference>
<dbReference type="InterPro" id="IPR000835">
    <property type="entry name" value="HTH_MarR-typ"/>
</dbReference>
<evidence type="ECO:0000256" key="1">
    <source>
        <dbReference type="ARBA" id="ARBA00022679"/>
    </source>
</evidence>
<feature type="domain" description="HTH marR-type" evidence="2">
    <location>
        <begin position="4"/>
        <end position="138"/>
    </location>
</feature>
<dbReference type="GO" id="GO:0008080">
    <property type="term" value="F:N-acetyltransferase activity"/>
    <property type="evidence" value="ECO:0007669"/>
    <property type="project" value="InterPro"/>
</dbReference>
<reference evidence="4 5" key="1">
    <citation type="journal article" date="2012" name="J. Bacteriol.">
        <title>Draft genome sequence of the cyanide-utilizing bacterium Pseudomonas fluorescens strain NCIMB 11764.</title>
        <authorList>
            <person name="Vilo C.A."/>
            <person name="Benedik M.J."/>
            <person name="Kunz D.A."/>
            <person name="Dong Q."/>
        </authorList>
    </citation>
    <scope>NUCLEOTIDE SEQUENCE [LARGE SCALE GENOMIC DNA]</scope>
    <source>
        <strain evidence="4 5">NCIMB 11764</strain>
    </source>
</reference>
<dbReference type="Pfam" id="PF00583">
    <property type="entry name" value="Acetyltransf_1"/>
    <property type="match status" value="1"/>
</dbReference>
<evidence type="ECO:0000259" key="3">
    <source>
        <dbReference type="PROSITE" id="PS51186"/>
    </source>
</evidence>
<sequence>MTTHPTLVEEIRSASRTMVREWGFMRATLAATDYSPSAVHTLLEIEARVALTAAQLVQLLDLDKSSVSRMVARLIKAGELAESADTDGRVKRLQLTKQGKRTVAAIHAYSQTQVKTALEYLNPSQQQAVAQGLSAYAHALKASRTGEGQTPRPSVEISAGYRPGVVGRVTEMHAAFYARHSGFGQFFESKVASGVAEFVRRLDQPCNKIWVATVNDRIVGSIAIDGQDLGHNQAHLRWFILDDGCRGGGVGRQLLQEAVAFCDRFGFEAIELSTFKGLDAARRLYEAAGFVLTQEEQGSQWGSVVTEQQFSRRRPDALSGGASRHVTL</sequence>
<dbReference type="InterPro" id="IPR016181">
    <property type="entry name" value="Acyl_CoA_acyltransferase"/>
</dbReference>
<dbReference type="InterPro" id="IPR036390">
    <property type="entry name" value="WH_DNA-bd_sf"/>
</dbReference>
<evidence type="ECO:0000259" key="2">
    <source>
        <dbReference type="PROSITE" id="PS50995"/>
    </source>
</evidence>
<dbReference type="InterPro" id="IPR050769">
    <property type="entry name" value="NAT_camello-type"/>
</dbReference>
<dbReference type="RefSeq" id="WP_017338217.1">
    <property type="nucleotide sequence ID" value="NZ_CP010945.1"/>
</dbReference>
<dbReference type="InterPro" id="IPR036388">
    <property type="entry name" value="WH-like_DNA-bd_sf"/>
</dbReference>
<accession>A0A0K1QU59</accession>
<dbReference type="CDD" id="cd04301">
    <property type="entry name" value="NAT_SF"/>
    <property type="match status" value="1"/>
</dbReference>
<feature type="domain" description="N-acetyltransferase" evidence="3">
    <location>
        <begin position="164"/>
        <end position="311"/>
    </location>
</feature>
<dbReference type="SMART" id="SM00347">
    <property type="entry name" value="HTH_MARR"/>
    <property type="match status" value="1"/>
</dbReference>
<dbReference type="eggNOG" id="COG1846">
    <property type="taxonomic scope" value="Bacteria"/>
</dbReference>
<dbReference type="SUPFAM" id="SSF55729">
    <property type="entry name" value="Acyl-CoA N-acyltransferases (Nat)"/>
    <property type="match status" value="1"/>
</dbReference>
<evidence type="ECO:0000313" key="4">
    <source>
        <dbReference type="EMBL" id="AKV09276.1"/>
    </source>
</evidence>
<evidence type="ECO:0000313" key="5">
    <source>
        <dbReference type="Proteomes" id="UP000017175"/>
    </source>
</evidence>
<dbReference type="PANTHER" id="PTHR13947:SF37">
    <property type="entry name" value="LD18367P"/>
    <property type="match status" value="1"/>
</dbReference>
<dbReference type="AlphaFoldDB" id="A0A0K1QU59"/>
<dbReference type="Gene3D" id="1.10.10.10">
    <property type="entry name" value="Winged helix-like DNA-binding domain superfamily/Winged helix DNA-binding domain"/>
    <property type="match status" value="1"/>
</dbReference>
<gene>
    <name evidence="4" type="ORF">B723_23935</name>
</gene>
<dbReference type="GO" id="GO:0003700">
    <property type="term" value="F:DNA-binding transcription factor activity"/>
    <property type="evidence" value="ECO:0007669"/>
    <property type="project" value="InterPro"/>
</dbReference>
<dbReference type="EMBL" id="CP010945">
    <property type="protein sequence ID" value="AKV09276.1"/>
    <property type="molecule type" value="Genomic_DNA"/>
</dbReference>
<dbReference type="Pfam" id="PF12802">
    <property type="entry name" value="MarR_2"/>
    <property type="match status" value="1"/>
</dbReference>
<name>A0A0K1QU59_PSEFL</name>
<organism evidence="4 5">
    <name type="scientific">Pseudomonas fluorescens NCIMB 11764</name>
    <dbReference type="NCBI Taxonomy" id="1221522"/>
    <lineage>
        <taxon>Bacteria</taxon>
        <taxon>Pseudomonadati</taxon>
        <taxon>Pseudomonadota</taxon>
        <taxon>Gammaproteobacteria</taxon>
        <taxon>Pseudomonadales</taxon>
        <taxon>Pseudomonadaceae</taxon>
        <taxon>Pseudomonas</taxon>
    </lineage>
</organism>
<keyword evidence="1" id="KW-0808">Transferase</keyword>
<dbReference type="PROSITE" id="PS50995">
    <property type="entry name" value="HTH_MARR_2"/>
    <property type="match status" value="1"/>
</dbReference>
<dbReference type="SUPFAM" id="SSF46785">
    <property type="entry name" value="Winged helix' DNA-binding domain"/>
    <property type="match status" value="1"/>
</dbReference>
<dbReference type="PANTHER" id="PTHR13947">
    <property type="entry name" value="GNAT FAMILY N-ACETYLTRANSFERASE"/>
    <property type="match status" value="1"/>
</dbReference>
<protein>
    <submittedName>
        <fullName evidence="4">MarR family transcriptional regulator</fullName>
    </submittedName>
</protein>
<proteinExistence type="predicted"/>
<dbReference type="InterPro" id="IPR000182">
    <property type="entry name" value="GNAT_dom"/>
</dbReference>
<dbReference type="Gene3D" id="3.40.630.30">
    <property type="match status" value="1"/>
</dbReference>